<dbReference type="GO" id="GO:0004674">
    <property type="term" value="F:protein serine/threonine kinase activity"/>
    <property type="evidence" value="ECO:0007669"/>
    <property type="project" value="UniProtKB-KW"/>
</dbReference>
<evidence type="ECO:0000256" key="7">
    <source>
        <dbReference type="ARBA" id="ARBA00047899"/>
    </source>
</evidence>
<comment type="catalytic activity">
    <reaction evidence="8">
        <text>L-seryl-[protein] + ATP = O-phospho-L-seryl-[protein] + ADP + H(+)</text>
        <dbReference type="Rhea" id="RHEA:17989"/>
        <dbReference type="Rhea" id="RHEA-COMP:9863"/>
        <dbReference type="Rhea" id="RHEA-COMP:11604"/>
        <dbReference type="ChEBI" id="CHEBI:15378"/>
        <dbReference type="ChEBI" id="CHEBI:29999"/>
        <dbReference type="ChEBI" id="CHEBI:30616"/>
        <dbReference type="ChEBI" id="CHEBI:83421"/>
        <dbReference type="ChEBI" id="CHEBI:456216"/>
        <dbReference type="EC" id="2.7.11.1"/>
    </reaction>
</comment>
<proteinExistence type="predicted"/>
<dbReference type="Gene3D" id="1.10.510.10">
    <property type="entry name" value="Transferase(Phosphotransferase) domain 1"/>
    <property type="match status" value="2"/>
</dbReference>
<dbReference type="eggNOG" id="KOG1187">
    <property type="taxonomic scope" value="Eukaryota"/>
</dbReference>
<sequence length="242" mass="27607">MLIGIIIVVYKRRKHIQSAKPSSVPSQETQRALLKFSTKFEFFCQVNHSSLGRLLGCCVEFDQPMLIYEYISNGTFFYHLHNNSNKRGCLNWQRRLTIAHQTAEGLAYLHNSAIPRIYHRNVKSSNILLDEKLNAKVANFGLSRLAMTETSHITTCAQEEEDVNLAVYVKKILRDERLIDAIESELIKGANKLELETMKALGSLAAACLDERRQNRPTMKHVAEEIEYIIRIVANEVSISTN</sequence>
<evidence type="ECO:0000313" key="10">
    <source>
        <dbReference type="EMBL" id="EXB36732.1"/>
    </source>
</evidence>
<reference evidence="11" key="1">
    <citation type="submission" date="2013-01" db="EMBL/GenBank/DDBJ databases">
        <title>Draft Genome Sequence of a Mulberry Tree, Morus notabilis C.K. Schneid.</title>
        <authorList>
            <person name="He N."/>
            <person name="Zhao S."/>
        </authorList>
    </citation>
    <scope>NUCLEOTIDE SEQUENCE</scope>
</reference>
<evidence type="ECO:0000256" key="6">
    <source>
        <dbReference type="ARBA" id="ARBA00022840"/>
    </source>
</evidence>
<dbReference type="GO" id="GO:0005524">
    <property type="term" value="F:ATP binding"/>
    <property type="evidence" value="ECO:0007669"/>
    <property type="project" value="UniProtKB-KW"/>
</dbReference>
<dbReference type="InterPro" id="IPR045274">
    <property type="entry name" value="WAK-like"/>
</dbReference>
<evidence type="ECO:0000256" key="5">
    <source>
        <dbReference type="ARBA" id="ARBA00022777"/>
    </source>
</evidence>
<dbReference type="Pfam" id="PF07714">
    <property type="entry name" value="PK_Tyr_Ser-Thr"/>
    <property type="match status" value="1"/>
</dbReference>
<accession>W9QQV5</accession>
<evidence type="ECO:0000256" key="4">
    <source>
        <dbReference type="ARBA" id="ARBA00022741"/>
    </source>
</evidence>
<organism evidence="10 11">
    <name type="scientific">Morus notabilis</name>
    <dbReference type="NCBI Taxonomy" id="981085"/>
    <lineage>
        <taxon>Eukaryota</taxon>
        <taxon>Viridiplantae</taxon>
        <taxon>Streptophyta</taxon>
        <taxon>Embryophyta</taxon>
        <taxon>Tracheophyta</taxon>
        <taxon>Spermatophyta</taxon>
        <taxon>Magnoliopsida</taxon>
        <taxon>eudicotyledons</taxon>
        <taxon>Gunneridae</taxon>
        <taxon>Pentapetalae</taxon>
        <taxon>rosids</taxon>
        <taxon>fabids</taxon>
        <taxon>Rosales</taxon>
        <taxon>Moraceae</taxon>
        <taxon>Moreae</taxon>
        <taxon>Morus</taxon>
    </lineage>
</organism>
<dbReference type="EMBL" id="KE343588">
    <property type="protein sequence ID" value="EXB36732.1"/>
    <property type="molecule type" value="Genomic_DNA"/>
</dbReference>
<name>W9QQV5_9ROSA</name>
<evidence type="ECO:0000256" key="8">
    <source>
        <dbReference type="ARBA" id="ARBA00048679"/>
    </source>
</evidence>
<dbReference type="PANTHER" id="PTHR27005:SF11">
    <property type="entry name" value="WALL-ASSOCIATED RECEPTOR KINASE-LIKE 20"/>
    <property type="match status" value="1"/>
</dbReference>
<dbReference type="FunFam" id="1.10.510.10:FF:001023">
    <property type="entry name" value="Os07g0541700 protein"/>
    <property type="match status" value="1"/>
</dbReference>
<dbReference type="SUPFAM" id="SSF56112">
    <property type="entry name" value="Protein kinase-like (PK-like)"/>
    <property type="match status" value="1"/>
</dbReference>
<dbReference type="InterPro" id="IPR011009">
    <property type="entry name" value="Kinase-like_dom_sf"/>
</dbReference>
<dbReference type="PROSITE" id="PS50011">
    <property type="entry name" value="PROTEIN_KINASE_DOM"/>
    <property type="match status" value="1"/>
</dbReference>
<keyword evidence="10" id="KW-0675">Receptor</keyword>
<evidence type="ECO:0000256" key="3">
    <source>
        <dbReference type="ARBA" id="ARBA00022679"/>
    </source>
</evidence>
<evidence type="ECO:0000259" key="9">
    <source>
        <dbReference type="PROSITE" id="PS50011"/>
    </source>
</evidence>
<dbReference type="GO" id="GO:0005886">
    <property type="term" value="C:plasma membrane"/>
    <property type="evidence" value="ECO:0007669"/>
    <property type="project" value="TreeGrafter"/>
</dbReference>
<dbReference type="PANTHER" id="PTHR27005">
    <property type="entry name" value="WALL-ASSOCIATED RECEPTOR KINASE-LIKE 21"/>
    <property type="match status" value="1"/>
</dbReference>
<keyword evidence="4" id="KW-0547">Nucleotide-binding</keyword>
<dbReference type="AlphaFoldDB" id="W9QQV5"/>
<keyword evidence="2" id="KW-0723">Serine/threonine-protein kinase</keyword>
<dbReference type="Proteomes" id="UP000030645">
    <property type="component" value="Unassembled WGS sequence"/>
</dbReference>
<keyword evidence="5 10" id="KW-0418">Kinase</keyword>
<comment type="catalytic activity">
    <reaction evidence="7">
        <text>L-threonyl-[protein] + ATP = O-phospho-L-threonyl-[protein] + ADP + H(+)</text>
        <dbReference type="Rhea" id="RHEA:46608"/>
        <dbReference type="Rhea" id="RHEA-COMP:11060"/>
        <dbReference type="Rhea" id="RHEA-COMP:11605"/>
        <dbReference type="ChEBI" id="CHEBI:15378"/>
        <dbReference type="ChEBI" id="CHEBI:30013"/>
        <dbReference type="ChEBI" id="CHEBI:30616"/>
        <dbReference type="ChEBI" id="CHEBI:61977"/>
        <dbReference type="ChEBI" id="CHEBI:456216"/>
        <dbReference type="EC" id="2.7.11.1"/>
    </reaction>
</comment>
<evidence type="ECO:0000313" key="11">
    <source>
        <dbReference type="Proteomes" id="UP000030645"/>
    </source>
</evidence>
<protein>
    <recommendedName>
        <fullName evidence="1">non-specific serine/threonine protein kinase</fullName>
        <ecNumber evidence="1">2.7.11.1</ecNumber>
    </recommendedName>
</protein>
<keyword evidence="11" id="KW-1185">Reference proteome</keyword>
<keyword evidence="3" id="KW-0808">Transferase</keyword>
<dbReference type="Gene3D" id="3.30.200.20">
    <property type="entry name" value="Phosphorylase Kinase, domain 1"/>
    <property type="match status" value="1"/>
</dbReference>
<feature type="domain" description="Protein kinase" evidence="9">
    <location>
        <begin position="1"/>
        <end position="242"/>
    </location>
</feature>
<dbReference type="InterPro" id="IPR000719">
    <property type="entry name" value="Prot_kinase_dom"/>
</dbReference>
<evidence type="ECO:0000256" key="2">
    <source>
        <dbReference type="ARBA" id="ARBA00022527"/>
    </source>
</evidence>
<dbReference type="EC" id="2.7.11.1" evidence="1"/>
<keyword evidence="6" id="KW-0067">ATP-binding</keyword>
<dbReference type="GO" id="GO:0007166">
    <property type="term" value="P:cell surface receptor signaling pathway"/>
    <property type="evidence" value="ECO:0007669"/>
    <property type="project" value="InterPro"/>
</dbReference>
<gene>
    <name evidence="10" type="ORF">L484_016984</name>
</gene>
<dbReference type="InterPro" id="IPR001245">
    <property type="entry name" value="Ser-Thr/Tyr_kinase_cat_dom"/>
</dbReference>
<evidence type="ECO:0000256" key="1">
    <source>
        <dbReference type="ARBA" id="ARBA00012513"/>
    </source>
</evidence>